<feature type="domain" description="Carboxyltransferase" evidence="4">
    <location>
        <begin position="26"/>
        <end position="282"/>
    </location>
</feature>
<dbReference type="InterPro" id="IPR029000">
    <property type="entry name" value="Cyclophilin-like_dom_sf"/>
</dbReference>
<comment type="caution">
    <text evidence="5">The sequence shown here is derived from an EMBL/GenBank/DDBJ whole genome shotgun (WGS) entry which is preliminary data.</text>
</comment>
<keyword evidence="5" id="KW-0808">Transferase</keyword>
<evidence type="ECO:0000313" key="5">
    <source>
        <dbReference type="EMBL" id="TPN82224.1"/>
    </source>
</evidence>
<dbReference type="PANTHER" id="PTHR43309:SF5">
    <property type="entry name" value="5-OXOPROLINASE SUBUNIT C"/>
    <property type="match status" value="1"/>
</dbReference>
<evidence type="ECO:0000259" key="4">
    <source>
        <dbReference type="SMART" id="SM00797"/>
    </source>
</evidence>
<dbReference type="GO" id="GO:0005524">
    <property type="term" value="F:ATP binding"/>
    <property type="evidence" value="ECO:0007669"/>
    <property type="project" value="UniProtKB-KW"/>
</dbReference>
<dbReference type="AlphaFoldDB" id="A0A504IW30"/>
<name>A0A504IW30_9FLAO</name>
<sequence length="282" mass="31851">MIGKVKVLTSGFLTTIQDEGRFGFSKYGVPKSGAMDQLSYHYANLLLNNDPNAACIEWVLQPPTLQFFESCTIVLSGAIIDAFLNDKKIEMYRCVHVHKNDVLKFNFCKKRMYGYIGIKGGFLSKEILTSRSYYKTVTDKFLIVRGDEINYPKTSHENNSLAQIVPPSFNETYRLKCYKGPEFGKLTIEQQKRIINSSFTVSNTSNRMAIQLEERVLNDLDSILTSGVLPGTVQLTPSGKLIVLMRDCQTTGGYPRVLQLTEDSINKIAQKRMGENVLFDLI</sequence>
<keyword evidence="2" id="KW-0378">Hydrolase</keyword>
<proteinExistence type="predicted"/>
<keyword evidence="1" id="KW-0547">Nucleotide-binding</keyword>
<dbReference type="EMBL" id="VFWZ01000009">
    <property type="protein sequence ID" value="TPN82224.1"/>
    <property type="molecule type" value="Genomic_DNA"/>
</dbReference>
<dbReference type="PANTHER" id="PTHR43309">
    <property type="entry name" value="5-OXOPROLINASE SUBUNIT C"/>
    <property type="match status" value="1"/>
</dbReference>
<keyword evidence="6" id="KW-1185">Reference proteome</keyword>
<dbReference type="Pfam" id="PF02626">
    <property type="entry name" value="CT_A_B"/>
    <property type="match status" value="1"/>
</dbReference>
<dbReference type="GO" id="GO:0016787">
    <property type="term" value="F:hydrolase activity"/>
    <property type="evidence" value="ECO:0007669"/>
    <property type="project" value="UniProtKB-KW"/>
</dbReference>
<dbReference type="SMART" id="SM00797">
    <property type="entry name" value="AHS2"/>
    <property type="match status" value="1"/>
</dbReference>
<reference evidence="5 6" key="1">
    <citation type="submission" date="2019-06" db="EMBL/GenBank/DDBJ databases">
        <authorList>
            <person name="Meng X."/>
        </authorList>
    </citation>
    <scope>NUCLEOTIDE SEQUENCE [LARGE SCALE GENOMIC DNA]</scope>
    <source>
        <strain evidence="5 6">M625</strain>
    </source>
</reference>
<dbReference type="Proteomes" id="UP000315540">
    <property type="component" value="Unassembled WGS sequence"/>
</dbReference>
<dbReference type="InterPro" id="IPR003778">
    <property type="entry name" value="CT_A_B"/>
</dbReference>
<dbReference type="GO" id="GO:0016740">
    <property type="term" value="F:transferase activity"/>
    <property type="evidence" value="ECO:0007669"/>
    <property type="project" value="UniProtKB-KW"/>
</dbReference>
<dbReference type="RefSeq" id="WP_140597100.1">
    <property type="nucleotide sequence ID" value="NZ_VFWZ01000009.1"/>
</dbReference>
<keyword evidence="3" id="KW-0067">ATP-binding</keyword>
<dbReference type="OrthoDB" id="9782422at2"/>
<gene>
    <name evidence="5" type="ORF">FHK87_22635</name>
</gene>
<organism evidence="5 6">
    <name type="scientific">Aquimarina algicola</name>
    <dbReference type="NCBI Taxonomy" id="2589995"/>
    <lineage>
        <taxon>Bacteria</taxon>
        <taxon>Pseudomonadati</taxon>
        <taxon>Bacteroidota</taxon>
        <taxon>Flavobacteriia</taxon>
        <taxon>Flavobacteriales</taxon>
        <taxon>Flavobacteriaceae</taxon>
        <taxon>Aquimarina</taxon>
    </lineage>
</organism>
<evidence type="ECO:0000256" key="1">
    <source>
        <dbReference type="ARBA" id="ARBA00022741"/>
    </source>
</evidence>
<evidence type="ECO:0000313" key="6">
    <source>
        <dbReference type="Proteomes" id="UP000315540"/>
    </source>
</evidence>
<evidence type="ECO:0000256" key="2">
    <source>
        <dbReference type="ARBA" id="ARBA00022801"/>
    </source>
</evidence>
<dbReference type="InterPro" id="IPR052708">
    <property type="entry name" value="PxpC"/>
</dbReference>
<accession>A0A504IW30</accession>
<evidence type="ECO:0000256" key="3">
    <source>
        <dbReference type="ARBA" id="ARBA00022840"/>
    </source>
</evidence>
<dbReference type="Gene3D" id="2.40.100.10">
    <property type="entry name" value="Cyclophilin-like"/>
    <property type="match status" value="1"/>
</dbReference>
<protein>
    <submittedName>
        <fullName evidence="5">Biotin-dependent carboxyltransferase family protein</fullName>
    </submittedName>
</protein>